<keyword evidence="9" id="KW-1185">Reference proteome</keyword>
<feature type="domain" description="EamA" evidence="7">
    <location>
        <begin position="32"/>
        <end position="159"/>
    </location>
</feature>
<dbReference type="GO" id="GO:0016020">
    <property type="term" value="C:membrane"/>
    <property type="evidence" value="ECO:0007669"/>
    <property type="project" value="UniProtKB-SubCell"/>
</dbReference>
<gene>
    <name evidence="8" type="ORF">Q9L42_017010</name>
</gene>
<evidence type="ECO:0000259" key="7">
    <source>
        <dbReference type="Pfam" id="PF00892"/>
    </source>
</evidence>
<evidence type="ECO:0000313" key="8">
    <source>
        <dbReference type="EMBL" id="XBS20037.1"/>
    </source>
</evidence>
<evidence type="ECO:0000256" key="5">
    <source>
        <dbReference type="ARBA" id="ARBA00023136"/>
    </source>
</evidence>
<sequence>MLKLIDGGFVYNDRFGFGLSTLNTLRLFAAYLGVILLWATTPLAIKWSAEGAGFIFGAALRMSIGTLCVFLILAGSRKGLPLHKRAIKTYLAVALQIYGAMMAVYWSARFIPSGWVSVIFGLAPFMTAMLSAIFLQEKSLSPTKILSYFLGIGGLAMMFSSAIELNEKAIQGMVGVLLGAFLHSLSAVCIKRIDGKLPAMTQVAGGLLIAMPLYLCSWFYLDQAQWPAVLPMRSLLAIVYLGIVATTLGFALYYYVLTHLSATNVAMITIISPVLALMLGHFVNGETLTIKVAVGTSMILAALIAHQFIERRQKIRLRHQQEGA</sequence>
<protein>
    <submittedName>
        <fullName evidence="8">DMT family transporter</fullName>
    </submittedName>
</protein>
<feature type="transmembrane region" description="Helical" evidence="6">
    <location>
        <begin position="288"/>
        <end position="309"/>
    </location>
</feature>
<feature type="transmembrane region" description="Helical" evidence="6">
    <location>
        <begin position="202"/>
        <end position="221"/>
    </location>
</feature>
<proteinExistence type="inferred from homology"/>
<feature type="domain" description="EamA" evidence="7">
    <location>
        <begin position="172"/>
        <end position="304"/>
    </location>
</feature>
<dbReference type="RefSeq" id="WP_349431476.1">
    <property type="nucleotide sequence ID" value="NZ_CP157743.1"/>
</dbReference>
<dbReference type="Proteomes" id="UP001225378">
    <property type="component" value="Chromosome"/>
</dbReference>
<comment type="subcellular location">
    <subcellularLocation>
        <location evidence="1">Membrane</location>
        <topology evidence="1">Multi-pass membrane protein</topology>
    </subcellularLocation>
</comment>
<dbReference type="PANTHER" id="PTHR32322">
    <property type="entry name" value="INNER MEMBRANE TRANSPORTER"/>
    <property type="match status" value="1"/>
</dbReference>
<accession>A0AAU7NST0</accession>
<feature type="transmembrane region" description="Helical" evidence="6">
    <location>
        <begin position="87"/>
        <end position="108"/>
    </location>
</feature>
<keyword evidence="4 6" id="KW-1133">Transmembrane helix</keyword>
<evidence type="ECO:0000256" key="2">
    <source>
        <dbReference type="ARBA" id="ARBA00007362"/>
    </source>
</evidence>
<feature type="transmembrane region" description="Helical" evidence="6">
    <location>
        <begin position="262"/>
        <end position="282"/>
    </location>
</feature>
<organism evidence="8 9">
    <name type="scientific">Methylomarinum roseum</name>
    <dbReference type="NCBI Taxonomy" id="3067653"/>
    <lineage>
        <taxon>Bacteria</taxon>
        <taxon>Pseudomonadati</taxon>
        <taxon>Pseudomonadota</taxon>
        <taxon>Gammaproteobacteria</taxon>
        <taxon>Methylococcales</taxon>
        <taxon>Methylococcaceae</taxon>
        <taxon>Methylomarinum</taxon>
    </lineage>
</organism>
<dbReference type="KEGG" id="mech:Q9L42_017010"/>
<dbReference type="Pfam" id="PF00892">
    <property type="entry name" value="EamA"/>
    <property type="match status" value="2"/>
</dbReference>
<name>A0AAU7NST0_9GAMM</name>
<feature type="transmembrane region" description="Helical" evidence="6">
    <location>
        <begin position="114"/>
        <end position="133"/>
    </location>
</feature>
<reference evidence="8 9" key="1">
    <citation type="journal article" date="2024" name="Microbiology">
        <title>Methylomarinum rosea sp. nov., a novel halophilic methanotrophic bacterium from the hypersaline Lake Elton.</title>
        <authorList>
            <person name="Suleimanov R.Z."/>
            <person name="Oshkin I.Y."/>
            <person name="Danilova O.V."/>
            <person name="Suzina N.E."/>
            <person name="Dedysh S.N."/>
        </authorList>
    </citation>
    <scope>NUCLEOTIDE SEQUENCE [LARGE SCALE GENOMIC DNA]</scope>
    <source>
        <strain evidence="8 9">Ch1-1</strain>
    </source>
</reference>
<comment type="similarity">
    <text evidence="2">Belongs to the EamA transporter family.</text>
</comment>
<keyword evidence="3 6" id="KW-0812">Transmembrane</keyword>
<evidence type="ECO:0000256" key="6">
    <source>
        <dbReference type="SAM" id="Phobius"/>
    </source>
</evidence>
<keyword evidence="5 6" id="KW-0472">Membrane</keyword>
<feature type="transmembrane region" description="Helical" evidence="6">
    <location>
        <begin position="51"/>
        <end position="75"/>
    </location>
</feature>
<dbReference type="EMBL" id="CP157743">
    <property type="protein sequence ID" value="XBS20037.1"/>
    <property type="molecule type" value="Genomic_DNA"/>
</dbReference>
<evidence type="ECO:0000256" key="4">
    <source>
        <dbReference type="ARBA" id="ARBA00022989"/>
    </source>
</evidence>
<evidence type="ECO:0000313" key="9">
    <source>
        <dbReference type="Proteomes" id="UP001225378"/>
    </source>
</evidence>
<feature type="transmembrane region" description="Helical" evidence="6">
    <location>
        <begin position="233"/>
        <end position="255"/>
    </location>
</feature>
<dbReference type="SUPFAM" id="SSF103481">
    <property type="entry name" value="Multidrug resistance efflux transporter EmrE"/>
    <property type="match status" value="2"/>
</dbReference>
<dbReference type="AlphaFoldDB" id="A0AAU7NST0"/>
<evidence type="ECO:0000256" key="1">
    <source>
        <dbReference type="ARBA" id="ARBA00004141"/>
    </source>
</evidence>
<dbReference type="InterPro" id="IPR050638">
    <property type="entry name" value="AA-Vitamin_Transporters"/>
</dbReference>
<feature type="transmembrane region" description="Helical" evidence="6">
    <location>
        <begin position="169"/>
        <end position="190"/>
    </location>
</feature>
<dbReference type="InterPro" id="IPR000620">
    <property type="entry name" value="EamA_dom"/>
</dbReference>
<feature type="transmembrane region" description="Helical" evidence="6">
    <location>
        <begin position="24"/>
        <end position="45"/>
    </location>
</feature>
<evidence type="ECO:0000256" key="3">
    <source>
        <dbReference type="ARBA" id="ARBA00022692"/>
    </source>
</evidence>
<dbReference type="InterPro" id="IPR037185">
    <property type="entry name" value="EmrE-like"/>
</dbReference>
<feature type="transmembrane region" description="Helical" evidence="6">
    <location>
        <begin position="145"/>
        <end position="163"/>
    </location>
</feature>
<dbReference type="PANTHER" id="PTHR32322:SF2">
    <property type="entry name" value="EAMA DOMAIN-CONTAINING PROTEIN"/>
    <property type="match status" value="1"/>
</dbReference>